<keyword evidence="2" id="KW-0819">tRNA processing</keyword>
<dbReference type="Gene3D" id="3.55.10.10">
    <property type="entry name" value="Archease domain"/>
    <property type="match status" value="1"/>
</dbReference>
<comment type="similarity">
    <text evidence="1">Belongs to the archease family.</text>
</comment>
<dbReference type="InterPro" id="IPR036820">
    <property type="entry name" value="Archease_dom_sf"/>
</dbReference>
<comment type="caution">
    <text evidence="6">The sequence shown here is derived from an EMBL/GenBank/DDBJ whole genome shotgun (WGS) entry which is preliminary data.</text>
</comment>
<keyword evidence="4" id="KW-0106">Calcium</keyword>
<dbReference type="GO" id="GO:0008033">
    <property type="term" value="P:tRNA processing"/>
    <property type="evidence" value="ECO:0007669"/>
    <property type="project" value="UniProtKB-KW"/>
</dbReference>
<evidence type="ECO:0000259" key="5">
    <source>
        <dbReference type="Pfam" id="PF01951"/>
    </source>
</evidence>
<dbReference type="PANTHER" id="PTHR12682">
    <property type="entry name" value="ARCHEASE"/>
    <property type="match status" value="1"/>
</dbReference>
<gene>
    <name evidence="6" type="ORF">FR698_12240</name>
</gene>
<evidence type="ECO:0000256" key="2">
    <source>
        <dbReference type="ARBA" id="ARBA00022694"/>
    </source>
</evidence>
<feature type="domain" description="Archease" evidence="5">
    <location>
        <begin position="17"/>
        <end position="147"/>
    </location>
</feature>
<organism evidence="6 7">
    <name type="scientific">Pelomicrobium methylotrophicum</name>
    <dbReference type="NCBI Taxonomy" id="2602750"/>
    <lineage>
        <taxon>Bacteria</taxon>
        <taxon>Pseudomonadati</taxon>
        <taxon>Pseudomonadota</taxon>
        <taxon>Hydrogenophilia</taxon>
        <taxon>Hydrogenophilia incertae sedis</taxon>
        <taxon>Pelomicrobium</taxon>
    </lineage>
</organism>
<dbReference type="AlphaFoldDB" id="A0A5C7EIA2"/>
<dbReference type="InParanoid" id="A0A5C7EIA2"/>
<dbReference type="RefSeq" id="WP_147800483.1">
    <property type="nucleotide sequence ID" value="NZ_VPFL01000017.1"/>
</dbReference>
<keyword evidence="7" id="KW-1185">Reference proteome</keyword>
<evidence type="ECO:0000256" key="3">
    <source>
        <dbReference type="ARBA" id="ARBA00022723"/>
    </source>
</evidence>
<dbReference type="EMBL" id="VPFL01000017">
    <property type="protein sequence ID" value="TXF11091.1"/>
    <property type="molecule type" value="Genomic_DNA"/>
</dbReference>
<proteinExistence type="inferred from homology"/>
<keyword evidence="3" id="KW-0479">Metal-binding</keyword>
<dbReference type="InterPro" id="IPR002804">
    <property type="entry name" value="Archease"/>
</dbReference>
<evidence type="ECO:0000313" key="7">
    <source>
        <dbReference type="Proteomes" id="UP000321201"/>
    </source>
</evidence>
<dbReference type="InterPro" id="IPR023572">
    <property type="entry name" value="Archease_dom"/>
</dbReference>
<evidence type="ECO:0000256" key="4">
    <source>
        <dbReference type="ARBA" id="ARBA00022837"/>
    </source>
</evidence>
<protein>
    <submittedName>
        <fullName evidence="6">Archease</fullName>
    </submittedName>
</protein>
<accession>A0A5C7EIA2</accession>
<dbReference type="PANTHER" id="PTHR12682:SF11">
    <property type="entry name" value="PROTEIN ARCHEASE"/>
    <property type="match status" value="1"/>
</dbReference>
<reference evidence="6 7" key="1">
    <citation type="submission" date="2019-08" db="EMBL/GenBank/DDBJ databases">
        <title>Pelomicrobium methylotrophicum gen. nov., sp. nov. a moderately thermophilic, facultatively anaerobic, lithoautotrophic and methylotrophic bacterium isolated from a terrestrial mud volcano.</title>
        <authorList>
            <person name="Slobodkina G.B."/>
            <person name="Merkel A.Y."/>
            <person name="Slobodkin A.I."/>
        </authorList>
    </citation>
    <scope>NUCLEOTIDE SEQUENCE [LARGE SCALE GENOMIC DNA]</scope>
    <source>
        <strain evidence="6 7">SM250</strain>
    </source>
</reference>
<evidence type="ECO:0000256" key="1">
    <source>
        <dbReference type="ARBA" id="ARBA00007963"/>
    </source>
</evidence>
<dbReference type="Proteomes" id="UP000321201">
    <property type="component" value="Unassembled WGS sequence"/>
</dbReference>
<dbReference type="Pfam" id="PF01951">
    <property type="entry name" value="Archease"/>
    <property type="match status" value="1"/>
</dbReference>
<dbReference type="GO" id="GO:0046872">
    <property type="term" value="F:metal ion binding"/>
    <property type="evidence" value="ECO:0007669"/>
    <property type="project" value="UniProtKB-KW"/>
</dbReference>
<evidence type="ECO:0000313" key="6">
    <source>
        <dbReference type="EMBL" id="TXF11091.1"/>
    </source>
</evidence>
<name>A0A5C7EIA2_9PROT</name>
<dbReference type="SUPFAM" id="SSF69819">
    <property type="entry name" value="MTH1598-like"/>
    <property type="match status" value="1"/>
</dbReference>
<dbReference type="OrthoDB" id="9788587at2"/>
<sequence>MSDAPEPPAPDTDRIGYFDHDADIGVIGRGATPEAALAAAAAAAFALMCEPSQVQPLERVDVAFREPDMELALVIWINTLLAIARDRGLALGRFRLSREGDCWRGAAWGEPWREKHERGVEVKGATLTCLKVRPHDERWEARCVVDV</sequence>